<dbReference type="PANTHER" id="PTHR19446">
    <property type="entry name" value="REVERSE TRANSCRIPTASES"/>
    <property type="match status" value="1"/>
</dbReference>
<evidence type="ECO:0000313" key="3">
    <source>
        <dbReference type="Proteomes" id="UP000094527"/>
    </source>
</evidence>
<dbReference type="CDD" id="cd01650">
    <property type="entry name" value="RT_nLTR_like"/>
    <property type="match status" value="1"/>
</dbReference>
<dbReference type="STRING" id="48709.A0A1D2M5X0"/>
<proteinExistence type="predicted"/>
<evidence type="ECO:0000313" key="2">
    <source>
        <dbReference type="EMBL" id="ODM88369.1"/>
    </source>
</evidence>
<dbReference type="PROSITE" id="PS50878">
    <property type="entry name" value="RT_POL"/>
    <property type="match status" value="1"/>
</dbReference>
<accession>A0A1D2M5X0</accession>
<dbReference type="EMBL" id="LJIJ01003687">
    <property type="protein sequence ID" value="ODM88369.1"/>
    <property type="molecule type" value="Genomic_DNA"/>
</dbReference>
<dbReference type="InterPro" id="IPR043502">
    <property type="entry name" value="DNA/RNA_pol_sf"/>
</dbReference>
<feature type="domain" description="Reverse transcriptase" evidence="1">
    <location>
        <begin position="230"/>
        <end position="449"/>
    </location>
</feature>
<keyword evidence="2" id="KW-0808">Transferase</keyword>
<comment type="caution">
    <text evidence="2">The sequence shown here is derived from an EMBL/GenBank/DDBJ whole genome shotgun (WGS) entry which is preliminary data.</text>
</comment>
<dbReference type="OrthoDB" id="8063529at2759"/>
<evidence type="ECO:0000259" key="1">
    <source>
        <dbReference type="PROSITE" id="PS50878"/>
    </source>
</evidence>
<protein>
    <submittedName>
        <fullName evidence="2">LINE-1 reverse transcriptase</fullName>
    </submittedName>
</protein>
<organism evidence="2 3">
    <name type="scientific">Orchesella cincta</name>
    <name type="common">Springtail</name>
    <name type="synonym">Podura cincta</name>
    <dbReference type="NCBI Taxonomy" id="48709"/>
    <lineage>
        <taxon>Eukaryota</taxon>
        <taxon>Metazoa</taxon>
        <taxon>Ecdysozoa</taxon>
        <taxon>Arthropoda</taxon>
        <taxon>Hexapoda</taxon>
        <taxon>Collembola</taxon>
        <taxon>Entomobryomorpha</taxon>
        <taxon>Entomobryoidea</taxon>
        <taxon>Orchesellidae</taxon>
        <taxon>Orchesellinae</taxon>
        <taxon>Orchesella</taxon>
    </lineage>
</organism>
<dbReference type="Pfam" id="PF00078">
    <property type="entry name" value="RVT_1"/>
    <property type="match status" value="1"/>
</dbReference>
<dbReference type="SUPFAM" id="SSF56672">
    <property type="entry name" value="DNA/RNA polymerases"/>
    <property type="match status" value="1"/>
</dbReference>
<sequence length="449" mass="52134">MVPEKEGLFQGNIENELNYHFNSDITLTEFTKCMKKALYHVVSKNVRVGAIRQFYGPRWFENMCHNQKTVVHKKLKRMRAAQPHDRNVNRLQYISARREYQNLRKAKRTLFENRTIHTLSTAKNGSDFYKALSYFRPKTKPIQKMEYVKPCEFREYFKTLFNDETKTVYDLGSYECKVEALDKDFSYKELNAAIKMLARNKAPGPDSVTNEMWKALDNFHRLLLLDVINDMYRKANIDPKVTTIAMSPIYKKGSKNNPANYRPISLVNTGLKLITILLSNRLSDWCDQEGILSQYQAAYRKGYGCETHVFTLNAILQSSLTSSKKKVFALFVDLSKAFDSIPHKRLWERLKSIGVSTKFLQFIIKMYSNINAFIKTPFGNSNTFPIQKSVLQGESLSPKLFTIFIDEIVNELYKSNTQPLYMGKANIHILLYADDIILLVTNAMIFKKK</sequence>
<dbReference type="GO" id="GO:0003964">
    <property type="term" value="F:RNA-directed DNA polymerase activity"/>
    <property type="evidence" value="ECO:0007669"/>
    <property type="project" value="UniProtKB-KW"/>
</dbReference>
<keyword evidence="3" id="KW-1185">Reference proteome</keyword>
<keyword evidence="2" id="KW-0695">RNA-directed DNA polymerase</keyword>
<dbReference type="AlphaFoldDB" id="A0A1D2M5X0"/>
<keyword evidence="2" id="KW-0548">Nucleotidyltransferase</keyword>
<dbReference type="OMA" id="LECENKW"/>
<dbReference type="Proteomes" id="UP000094527">
    <property type="component" value="Unassembled WGS sequence"/>
</dbReference>
<name>A0A1D2M5X0_ORCCI</name>
<dbReference type="InterPro" id="IPR000477">
    <property type="entry name" value="RT_dom"/>
</dbReference>
<reference evidence="2 3" key="1">
    <citation type="journal article" date="2016" name="Genome Biol. Evol.">
        <title>Gene Family Evolution Reflects Adaptation to Soil Environmental Stressors in the Genome of the Collembolan Orchesella cincta.</title>
        <authorList>
            <person name="Faddeeva-Vakhrusheva A."/>
            <person name="Derks M.F."/>
            <person name="Anvar S.Y."/>
            <person name="Agamennone V."/>
            <person name="Suring W."/>
            <person name="Smit S."/>
            <person name="van Straalen N.M."/>
            <person name="Roelofs D."/>
        </authorList>
    </citation>
    <scope>NUCLEOTIDE SEQUENCE [LARGE SCALE GENOMIC DNA]</scope>
    <source>
        <tissue evidence="2">Mixed pool</tissue>
    </source>
</reference>
<gene>
    <name evidence="2" type="ORF">Ocin01_18313</name>
</gene>